<dbReference type="SUPFAM" id="SSF46689">
    <property type="entry name" value="Homeodomain-like"/>
    <property type="match status" value="1"/>
</dbReference>
<feature type="region of interest" description="Disordered" evidence="9">
    <location>
        <begin position="151"/>
        <end position="213"/>
    </location>
</feature>
<accession>A0A1W0WBB2</accession>
<evidence type="ECO:0000256" key="1">
    <source>
        <dbReference type="ARBA" id="ARBA00004123"/>
    </source>
</evidence>
<evidence type="ECO:0000256" key="6">
    <source>
        <dbReference type="ARBA" id="ARBA00067166"/>
    </source>
</evidence>
<evidence type="ECO:0000256" key="9">
    <source>
        <dbReference type="SAM" id="MobiDB-lite"/>
    </source>
</evidence>
<dbReference type="PANTHER" id="PTHR46770:SF1">
    <property type="entry name" value="HOMEOBOX PROTEIN ORTHOPEDIA"/>
    <property type="match status" value="1"/>
</dbReference>
<organism evidence="12 13">
    <name type="scientific">Hypsibius exemplaris</name>
    <name type="common">Freshwater tardigrade</name>
    <dbReference type="NCBI Taxonomy" id="2072580"/>
    <lineage>
        <taxon>Eukaryota</taxon>
        <taxon>Metazoa</taxon>
        <taxon>Ecdysozoa</taxon>
        <taxon>Tardigrada</taxon>
        <taxon>Eutardigrada</taxon>
        <taxon>Parachela</taxon>
        <taxon>Hypsibioidea</taxon>
        <taxon>Hypsibiidae</taxon>
        <taxon>Hypsibius</taxon>
    </lineage>
</organism>
<name>A0A1W0WBB2_HYPEX</name>
<dbReference type="InterPro" id="IPR009057">
    <property type="entry name" value="Homeodomain-like_sf"/>
</dbReference>
<evidence type="ECO:0000256" key="3">
    <source>
        <dbReference type="ARBA" id="ARBA00023125"/>
    </source>
</evidence>
<reference evidence="13" key="1">
    <citation type="submission" date="2017-01" db="EMBL/GenBank/DDBJ databases">
        <title>Comparative genomics of anhydrobiosis in the tardigrade Hypsibius dujardini.</title>
        <authorList>
            <person name="Yoshida Y."/>
            <person name="Koutsovoulos G."/>
            <person name="Laetsch D."/>
            <person name="Stevens L."/>
            <person name="Kumar S."/>
            <person name="Horikawa D."/>
            <person name="Ishino K."/>
            <person name="Komine S."/>
            <person name="Tomita M."/>
            <person name="Blaxter M."/>
            <person name="Arakawa K."/>
        </authorList>
    </citation>
    <scope>NUCLEOTIDE SEQUENCE [LARGE SCALE GENOMIC DNA]</scope>
    <source>
        <strain evidence="13">Z151</strain>
    </source>
</reference>
<dbReference type="GO" id="GO:0000981">
    <property type="term" value="F:DNA-binding transcription factor activity, RNA polymerase II-specific"/>
    <property type="evidence" value="ECO:0007669"/>
    <property type="project" value="InterPro"/>
</dbReference>
<dbReference type="Pfam" id="PF00046">
    <property type="entry name" value="Homeodomain"/>
    <property type="match status" value="1"/>
</dbReference>
<feature type="compositionally biased region" description="Polar residues" evidence="9">
    <location>
        <begin position="195"/>
        <end position="213"/>
    </location>
</feature>
<evidence type="ECO:0000256" key="5">
    <source>
        <dbReference type="ARBA" id="ARBA00023242"/>
    </source>
</evidence>
<dbReference type="InterPro" id="IPR003654">
    <property type="entry name" value="OAR_dom"/>
</dbReference>
<evidence type="ECO:0000256" key="8">
    <source>
        <dbReference type="RuleBase" id="RU000682"/>
    </source>
</evidence>
<evidence type="ECO:0000313" key="13">
    <source>
        <dbReference type="Proteomes" id="UP000192578"/>
    </source>
</evidence>
<dbReference type="Gene3D" id="1.10.10.60">
    <property type="entry name" value="Homeodomain-like"/>
    <property type="match status" value="1"/>
</dbReference>
<dbReference type="GO" id="GO:0030182">
    <property type="term" value="P:neuron differentiation"/>
    <property type="evidence" value="ECO:0007669"/>
    <property type="project" value="TreeGrafter"/>
</dbReference>
<feature type="domain" description="Homeobox" evidence="10">
    <location>
        <begin position="85"/>
        <end position="145"/>
    </location>
</feature>
<feature type="region of interest" description="Disordered" evidence="9">
    <location>
        <begin position="1"/>
        <end position="101"/>
    </location>
</feature>
<dbReference type="GO" id="GO:0003677">
    <property type="term" value="F:DNA binding"/>
    <property type="evidence" value="ECO:0007669"/>
    <property type="project" value="UniProtKB-UniRule"/>
</dbReference>
<dbReference type="SMART" id="SM00389">
    <property type="entry name" value="HOX"/>
    <property type="match status" value="1"/>
</dbReference>
<feature type="domain" description="OAR" evidence="11">
    <location>
        <begin position="289"/>
        <end position="302"/>
    </location>
</feature>
<dbReference type="FunFam" id="1.10.10.60:FF:000719">
    <property type="entry name" value="Homeobox protein orthopedia-like Protein"/>
    <property type="match status" value="1"/>
</dbReference>
<keyword evidence="5 7" id="KW-0539">Nucleus</keyword>
<evidence type="ECO:0000259" key="10">
    <source>
        <dbReference type="PROSITE" id="PS50071"/>
    </source>
</evidence>
<comment type="similarity">
    <text evidence="2">Belongs to the paired homeobox family. Bicoid subfamily.</text>
</comment>
<dbReference type="EMBL" id="MTYJ01000143">
    <property type="protein sequence ID" value="OQV12505.1"/>
    <property type="molecule type" value="Genomic_DNA"/>
</dbReference>
<dbReference type="OrthoDB" id="6159439at2759"/>
<dbReference type="AlphaFoldDB" id="A0A1W0WBB2"/>
<dbReference type="Pfam" id="PF03826">
    <property type="entry name" value="OAR"/>
    <property type="match status" value="1"/>
</dbReference>
<evidence type="ECO:0000256" key="7">
    <source>
        <dbReference type="PROSITE-ProRule" id="PRU00108"/>
    </source>
</evidence>
<keyword evidence="13" id="KW-1185">Reference proteome</keyword>
<protein>
    <recommendedName>
        <fullName evidence="6">Homeobox protein orthopedia</fullName>
    </recommendedName>
</protein>
<dbReference type="GO" id="GO:0005634">
    <property type="term" value="C:nucleus"/>
    <property type="evidence" value="ECO:0007669"/>
    <property type="project" value="UniProtKB-SubCell"/>
</dbReference>
<dbReference type="Proteomes" id="UP000192578">
    <property type="component" value="Unassembled WGS sequence"/>
</dbReference>
<comment type="caution">
    <text evidence="12">The sequence shown here is derived from an EMBL/GenBank/DDBJ whole genome shotgun (WGS) entry which is preliminary data.</text>
</comment>
<evidence type="ECO:0000259" key="11">
    <source>
        <dbReference type="PROSITE" id="PS50803"/>
    </source>
</evidence>
<dbReference type="PROSITE" id="PS50071">
    <property type="entry name" value="HOMEOBOX_2"/>
    <property type="match status" value="1"/>
</dbReference>
<sequence>MDPGNHMGHFSTGPLKSFGELSGSKLCQQQQHDSSTCDDGGRSSTGSSYQQQQQHHPTEGNSIIRQQQQQQQQQDATSLSTDKPSKQKRHRTRFTPAQLNELERSFAKTHYPDIFYREEIAMRIALTESRVQVWFQNRRAKWKKRKKSTNVFRTPGGLMPSHGLPSFGPGDPFATPPSFQSLSSSGNGGPDGRWPSQSFPQLGMNSNGKFQNLSPVNGSEYTWNGLAVTSVGNQQSLENCNGNNIYAVGPNPFCNAFPTTSQMHSNSGSAMSQEMMGTFSAEPESWRGSSIANLRRKALEHAATMSTFR</sequence>
<dbReference type="InterPro" id="IPR001356">
    <property type="entry name" value="HD"/>
</dbReference>
<evidence type="ECO:0000256" key="4">
    <source>
        <dbReference type="ARBA" id="ARBA00023155"/>
    </source>
</evidence>
<feature type="DNA-binding region" description="Homeobox" evidence="7">
    <location>
        <begin position="87"/>
        <end position="146"/>
    </location>
</feature>
<proteinExistence type="inferred from homology"/>
<feature type="compositionally biased region" description="Polar residues" evidence="9">
    <location>
        <begin position="25"/>
        <end position="34"/>
    </location>
</feature>
<dbReference type="InterPro" id="IPR051895">
    <property type="entry name" value="OTP_Homeobox"/>
</dbReference>
<keyword evidence="4 7" id="KW-0371">Homeobox</keyword>
<dbReference type="InterPro" id="IPR017970">
    <property type="entry name" value="Homeobox_CS"/>
</dbReference>
<keyword evidence="3 7" id="KW-0238">DNA-binding</keyword>
<evidence type="ECO:0000256" key="2">
    <source>
        <dbReference type="ARBA" id="ARBA00006503"/>
    </source>
</evidence>
<dbReference type="CDD" id="cd00086">
    <property type="entry name" value="homeodomain"/>
    <property type="match status" value="1"/>
</dbReference>
<evidence type="ECO:0000313" key="12">
    <source>
        <dbReference type="EMBL" id="OQV12505.1"/>
    </source>
</evidence>
<dbReference type="PROSITE" id="PS50803">
    <property type="entry name" value="OAR"/>
    <property type="match status" value="1"/>
</dbReference>
<comment type="subcellular location">
    <subcellularLocation>
        <location evidence="1 7 8">Nucleus</location>
    </subcellularLocation>
</comment>
<dbReference type="PANTHER" id="PTHR46770">
    <property type="entry name" value="HOMEOBOX PROTEIN ORTHOPEDIA"/>
    <property type="match status" value="1"/>
</dbReference>
<dbReference type="PROSITE" id="PS00027">
    <property type="entry name" value="HOMEOBOX_1"/>
    <property type="match status" value="1"/>
</dbReference>
<gene>
    <name evidence="12" type="ORF">BV898_13231</name>
</gene>